<dbReference type="InterPro" id="IPR013783">
    <property type="entry name" value="Ig-like_fold"/>
</dbReference>
<dbReference type="CDD" id="cd00146">
    <property type="entry name" value="PKD"/>
    <property type="match status" value="1"/>
</dbReference>
<dbReference type="InterPro" id="IPR022409">
    <property type="entry name" value="PKD/Chitinase_dom"/>
</dbReference>
<gene>
    <name evidence="2" type="ORF">IIF7_11198</name>
</gene>
<feature type="domain" description="PKD/Chitinase" evidence="1">
    <location>
        <begin position="765"/>
        <end position="859"/>
    </location>
</feature>
<dbReference type="EMBL" id="ARYN01000009">
    <property type="protein sequence ID" value="ORL45384.1"/>
    <property type="molecule type" value="Genomic_DNA"/>
</dbReference>
<dbReference type="Proteomes" id="UP000192746">
    <property type="component" value="Unassembled WGS sequence"/>
</dbReference>
<dbReference type="InterPro" id="IPR035986">
    <property type="entry name" value="PKD_dom_sf"/>
</dbReference>
<proteinExistence type="predicted"/>
<keyword evidence="3" id="KW-1185">Reference proteome</keyword>
<dbReference type="OrthoDB" id="910810at2"/>
<sequence length="866" mass="97185">MNEILSIAGEVVDIIPNSITRTLQINDLGTAEDRQSNYSNTIKLPKTSNNQRIFNFLGVSGNTSRMPYQELPCSYTVDGIPLIVNGLAVIQATTQHYEVVIYDGLIDLAERIKGKTLSDLDYSDLNHYLTVDNYTNSFNNSEGYIYALGDFGLGRYGIKVDRQVPSIYTHTIWDKIFKEAGVNYFGDFFNENNDYLTEVITPPIGYQVENIQPEYTSIGGYVTDVASSNTRSYDYIFNADEILNYDTSFVDSRITFSDGYLLTFNNTFRTSITIDLSYTSTNGYNQFQTIYNGRIIKSYHLENGTNSSTVTINLSVNEGDELYFKISGSNSEYNQAPEGGESSIDNQYYVSYSVSGDVSIDEVTGGYLIDFSEMMGDTPVIDVVKDIMQRYGLILKPIRGSNDYSFIQFEDLLNDRAGAEDWSDKLVSITKEDYSVKYAQTNKASYQYAEDIKLPTHDGVLSINNSNADAEKILFSSPYTIPVSNRTYGGQPLYLVETWEEKDEDDTTVITPKEADISTFRLKKVNRNLTATFFDDSTAVSYSGDVPYLSLQNMEMQYFLNVYYKAFQLAINSFKEVTADVYVNDIDIYNLDFFKLKYLIQSGKYYYLNKLQYKAGNQKSKATLIEINDFSTNQPPQTLGTYTYSMGYGDERSVSINYLTTSSNPPYSDPENDPPLAVKFISGYNADIKLFNGSDEIINDSTILISDWDVKVIDQTNTTSEHSAVFEYQISDAGSESYGDEIGTFEVHVDAYVNIAPTANAGADVNVTIYSGQEQTPPFFANLNASNSTDDTTIVSYQWVIIQAPSGHTCTIDYPYNVTAQLNIPNEFQNDGTFTIELTVTDEFGATDTDTMTVNVIDETNEIPSE</sequence>
<comment type="caution">
    <text evidence="2">The sequence shown here is derived from an EMBL/GenBank/DDBJ whole genome shotgun (WGS) entry which is preliminary data.</text>
</comment>
<dbReference type="AlphaFoldDB" id="A0A1Y1T469"/>
<dbReference type="Gene3D" id="2.60.40.10">
    <property type="entry name" value="Immunoglobulins"/>
    <property type="match status" value="1"/>
</dbReference>
<dbReference type="STRING" id="1185767.IIF7_11198"/>
<name>A0A1Y1T469_9FLAO</name>
<organism evidence="2 3">
    <name type="scientific">Zunongwangia atlantica 22II14-10F7</name>
    <dbReference type="NCBI Taxonomy" id="1185767"/>
    <lineage>
        <taxon>Bacteria</taxon>
        <taxon>Pseudomonadati</taxon>
        <taxon>Bacteroidota</taxon>
        <taxon>Flavobacteriia</taxon>
        <taxon>Flavobacteriales</taxon>
        <taxon>Flavobacteriaceae</taxon>
        <taxon>Zunongwangia</taxon>
    </lineage>
</organism>
<dbReference type="SUPFAM" id="SSF49299">
    <property type="entry name" value="PKD domain"/>
    <property type="match status" value="1"/>
</dbReference>
<dbReference type="RefSeq" id="WP_084841778.1">
    <property type="nucleotide sequence ID" value="NZ_ARYN01000009.1"/>
</dbReference>
<evidence type="ECO:0000313" key="3">
    <source>
        <dbReference type="Proteomes" id="UP000192746"/>
    </source>
</evidence>
<accession>A0A1Y1T469</accession>
<reference evidence="2 3" key="1">
    <citation type="submission" date="2013-04" db="EMBL/GenBank/DDBJ databases">
        <title>Zunongwangia sp. 22II14-10F7 Genome Sequencing.</title>
        <authorList>
            <person name="Lai Q."/>
            <person name="Shao Z."/>
        </authorList>
    </citation>
    <scope>NUCLEOTIDE SEQUENCE [LARGE SCALE GENOMIC DNA]</scope>
    <source>
        <strain evidence="2 3">22II14-10F7</strain>
    </source>
</reference>
<dbReference type="SMART" id="SM00089">
    <property type="entry name" value="PKD"/>
    <property type="match status" value="1"/>
</dbReference>
<evidence type="ECO:0000259" key="1">
    <source>
        <dbReference type="SMART" id="SM00089"/>
    </source>
</evidence>
<dbReference type="Pfam" id="PF22352">
    <property type="entry name" value="K319L-like_PKD"/>
    <property type="match status" value="1"/>
</dbReference>
<keyword evidence="2" id="KW-0449">Lipoprotein</keyword>
<protein>
    <submittedName>
        <fullName evidence="2">Lipoprotein</fullName>
    </submittedName>
</protein>
<evidence type="ECO:0000313" key="2">
    <source>
        <dbReference type="EMBL" id="ORL45384.1"/>
    </source>
</evidence>